<dbReference type="PANTHER" id="PTHR10173:SF52">
    <property type="entry name" value="METHIONINE-R-SULFOXIDE REDUCTASE B1"/>
    <property type="match status" value="1"/>
</dbReference>
<dbReference type="EC" id="1.8.4.12" evidence="1"/>
<dbReference type="Pfam" id="PF01641">
    <property type="entry name" value="SelR"/>
    <property type="match status" value="1"/>
</dbReference>
<dbReference type="Gene3D" id="2.170.150.20">
    <property type="entry name" value="Peptide methionine sulfoxide reductase"/>
    <property type="match status" value="1"/>
</dbReference>
<comment type="catalytic activity">
    <reaction evidence="3">
        <text>L-methionyl-[protein] + [thioredoxin]-disulfide + H2O = L-methionyl-(R)-S-oxide-[protein] + [thioredoxin]-dithiol</text>
        <dbReference type="Rhea" id="RHEA:24164"/>
        <dbReference type="Rhea" id="RHEA-COMP:10698"/>
        <dbReference type="Rhea" id="RHEA-COMP:10700"/>
        <dbReference type="Rhea" id="RHEA-COMP:12313"/>
        <dbReference type="Rhea" id="RHEA-COMP:12314"/>
        <dbReference type="ChEBI" id="CHEBI:15377"/>
        <dbReference type="ChEBI" id="CHEBI:16044"/>
        <dbReference type="ChEBI" id="CHEBI:29950"/>
        <dbReference type="ChEBI" id="CHEBI:45764"/>
        <dbReference type="ChEBI" id="CHEBI:50058"/>
        <dbReference type="EC" id="1.8.4.12"/>
    </reaction>
</comment>
<protein>
    <recommendedName>
        <fullName evidence="1">peptide-methionine (R)-S-oxide reductase</fullName>
        <ecNumber evidence="1">1.8.4.12</ecNumber>
    </recommendedName>
</protein>
<evidence type="ECO:0000256" key="3">
    <source>
        <dbReference type="ARBA" id="ARBA00048488"/>
    </source>
</evidence>
<dbReference type="EMBL" id="FZOQ01000003">
    <property type="protein sequence ID" value="SNS20240.1"/>
    <property type="molecule type" value="Genomic_DNA"/>
</dbReference>
<dbReference type="GO" id="GO:0030091">
    <property type="term" value="P:protein repair"/>
    <property type="evidence" value="ECO:0007669"/>
    <property type="project" value="InterPro"/>
</dbReference>
<dbReference type="RefSeq" id="WP_089317985.1">
    <property type="nucleotide sequence ID" value="NZ_FZOQ01000003.1"/>
</dbReference>
<evidence type="ECO:0000313" key="5">
    <source>
        <dbReference type="EMBL" id="SNS20240.1"/>
    </source>
</evidence>
<dbReference type="PROSITE" id="PS51790">
    <property type="entry name" value="MSRB"/>
    <property type="match status" value="1"/>
</dbReference>
<evidence type="ECO:0000313" key="6">
    <source>
        <dbReference type="Proteomes" id="UP000198432"/>
    </source>
</evidence>
<evidence type="ECO:0000256" key="1">
    <source>
        <dbReference type="ARBA" id="ARBA00012499"/>
    </source>
</evidence>
<dbReference type="OrthoDB" id="4174719at2"/>
<dbReference type="InterPro" id="IPR002579">
    <property type="entry name" value="Met_Sox_Rdtase_MsrB_dom"/>
</dbReference>
<keyword evidence="6" id="KW-1185">Reference proteome</keyword>
<name>A0A239CJF2_9BACT</name>
<organism evidence="5 6">
    <name type="scientific">Pontibacter ummariensis</name>
    <dbReference type="NCBI Taxonomy" id="1610492"/>
    <lineage>
        <taxon>Bacteria</taxon>
        <taxon>Pseudomonadati</taxon>
        <taxon>Bacteroidota</taxon>
        <taxon>Cytophagia</taxon>
        <taxon>Cytophagales</taxon>
        <taxon>Hymenobacteraceae</taxon>
        <taxon>Pontibacter</taxon>
    </lineage>
</organism>
<reference evidence="6" key="1">
    <citation type="submission" date="2017-06" db="EMBL/GenBank/DDBJ databases">
        <authorList>
            <person name="Varghese N."/>
            <person name="Submissions S."/>
        </authorList>
    </citation>
    <scope>NUCLEOTIDE SEQUENCE [LARGE SCALE GENOMIC DNA]</scope>
    <source>
        <strain evidence="6">NKM1</strain>
    </source>
</reference>
<accession>A0A239CJF2</accession>
<dbReference type="GO" id="GO:0033743">
    <property type="term" value="F:peptide-methionine (R)-S-oxide reductase activity"/>
    <property type="evidence" value="ECO:0007669"/>
    <property type="project" value="UniProtKB-EC"/>
</dbReference>
<dbReference type="InterPro" id="IPR028427">
    <property type="entry name" value="Met_Sox_Rdtase_MsrB"/>
</dbReference>
<dbReference type="GO" id="GO:0006979">
    <property type="term" value="P:response to oxidative stress"/>
    <property type="evidence" value="ECO:0007669"/>
    <property type="project" value="InterPro"/>
</dbReference>
<dbReference type="AlphaFoldDB" id="A0A239CJF2"/>
<evidence type="ECO:0000256" key="2">
    <source>
        <dbReference type="ARBA" id="ARBA00023002"/>
    </source>
</evidence>
<proteinExistence type="predicted"/>
<sequence>MVRNQKIDPSKQEQQEGFYVCSRCGTTLFEASKKFEVGSGFPSFWSQVGENVQHNPLDTYGRDRIQLLCNHCKQHLGHLFDDARTPTHVRYCINADAIKAEAGT</sequence>
<feature type="domain" description="MsrB" evidence="4">
    <location>
        <begin position="1"/>
        <end position="103"/>
    </location>
</feature>
<dbReference type="InterPro" id="IPR011057">
    <property type="entry name" value="Mss4-like_sf"/>
</dbReference>
<evidence type="ECO:0000259" key="4">
    <source>
        <dbReference type="PROSITE" id="PS51790"/>
    </source>
</evidence>
<dbReference type="GO" id="GO:0005737">
    <property type="term" value="C:cytoplasm"/>
    <property type="evidence" value="ECO:0007669"/>
    <property type="project" value="TreeGrafter"/>
</dbReference>
<dbReference type="PANTHER" id="PTHR10173">
    <property type="entry name" value="METHIONINE SULFOXIDE REDUCTASE"/>
    <property type="match status" value="1"/>
</dbReference>
<dbReference type="SUPFAM" id="SSF51316">
    <property type="entry name" value="Mss4-like"/>
    <property type="match status" value="1"/>
</dbReference>
<gene>
    <name evidence="5" type="ORF">SAMN06296052_10394</name>
</gene>
<keyword evidence="2" id="KW-0560">Oxidoreductase</keyword>
<dbReference type="Proteomes" id="UP000198432">
    <property type="component" value="Unassembled WGS sequence"/>
</dbReference>